<dbReference type="GO" id="GO:0005634">
    <property type="term" value="C:nucleus"/>
    <property type="evidence" value="ECO:0007669"/>
    <property type="project" value="TreeGrafter"/>
</dbReference>
<dbReference type="SUPFAM" id="SSF52540">
    <property type="entry name" value="P-loop containing nucleoside triphosphate hydrolases"/>
    <property type="match status" value="1"/>
</dbReference>
<dbReference type="Pfam" id="PF02223">
    <property type="entry name" value="Thymidylate_kin"/>
    <property type="match status" value="1"/>
</dbReference>
<keyword evidence="7" id="KW-0547">Nucleotide-binding</keyword>
<dbReference type="GO" id="GO:0005739">
    <property type="term" value="C:mitochondrion"/>
    <property type="evidence" value="ECO:0007669"/>
    <property type="project" value="TreeGrafter"/>
</dbReference>
<keyword evidence="6" id="KW-0545">Nucleotide biosynthesis</keyword>
<evidence type="ECO:0000256" key="8">
    <source>
        <dbReference type="ARBA" id="ARBA00022777"/>
    </source>
</evidence>
<evidence type="ECO:0000259" key="10">
    <source>
        <dbReference type="Pfam" id="PF02223"/>
    </source>
</evidence>
<dbReference type="Gene3D" id="3.40.50.300">
    <property type="entry name" value="P-loop containing nucleotide triphosphate hydrolases"/>
    <property type="match status" value="1"/>
</dbReference>
<dbReference type="CDD" id="cd01672">
    <property type="entry name" value="TMPK"/>
    <property type="match status" value="1"/>
</dbReference>
<dbReference type="EMBL" id="GG745373">
    <property type="protein sequence ID" value="KNE71710.1"/>
    <property type="molecule type" value="Genomic_DNA"/>
</dbReference>
<dbReference type="GO" id="GO:0006227">
    <property type="term" value="P:dUDP biosynthetic process"/>
    <property type="evidence" value="ECO:0007669"/>
    <property type="project" value="TreeGrafter"/>
</dbReference>
<dbReference type="EC" id="2.7.4.9" evidence="3"/>
<accession>A0A0L0TAI2</accession>
<sequence length="273" mass="29779">MLNNILRGFELHRACQRPVLAAIITMAKRGAFIVLEGGDRCGKTTQVALLAQALATLGHPTKTLKFPDRTTKTGHVINQYLTNSVEVDDKAIHLLFAQNRREAESSMRALLQTGVTLIADRYAYSGVAYSASKGLDLTWCQRPDVGLPAPDLVVYLDMPPDAAAQRGGYGAERYESTQVQTRVRSLFLDRLRNDRNWAVVRADQSIEEVHRDVMAAVLTRAIRPAVEEGRVLGELWVGEVEPMDAATKLVRMGVTVHVEGGEGAASAGSAGEK</sequence>
<dbReference type="VEuPathDB" id="FungiDB:AMAG_16262"/>
<dbReference type="PANTHER" id="PTHR10344:SF1">
    <property type="entry name" value="THYMIDYLATE KINASE"/>
    <property type="match status" value="1"/>
</dbReference>
<dbReference type="STRING" id="578462.A0A0L0TAI2"/>
<dbReference type="GO" id="GO:0004550">
    <property type="term" value="F:nucleoside diphosphate kinase activity"/>
    <property type="evidence" value="ECO:0007669"/>
    <property type="project" value="TreeGrafter"/>
</dbReference>
<evidence type="ECO:0000313" key="12">
    <source>
        <dbReference type="Proteomes" id="UP000054350"/>
    </source>
</evidence>
<dbReference type="GO" id="GO:0006233">
    <property type="term" value="P:dTDP biosynthetic process"/>
    <property type="evidence" value="ECO:0007669"/>
    <property type="project" value="InterPro"/>
</dbReference>
<dbReference type="GO" id="GO:0005524">
    <property type="term" value="F:ATP binding"/>
    <property type="evidence" value="ECO:0007669"/>
    <property type="project" value="UniProtKB-KW"/>
</dbReference>
<protein>
    <recommendedName>
        <fullName evidence="4">Thymidylate kinase</fullName>
        <ecNumber evidence="3">2.7.4.9</ecNumber>
    </recommendedName>
</protein>
<evidence type="ECO:0000256" key="4">
    <source>
        <dbReference type="ARBA" id="ARBA00017144"/>
    </source>
</evidence>
<dbReference type="InterPro" id="IPR039430">
    <property type="entry name" value="Thymidylate_kin-like_dom"/>
</dbReference>
<dbReference type="InterPro" id="IPR018094">
    <property type="entry name" value="Thymidylate_kinase"/>
</dbReference>
<comment type="pathway">
    <text evidence="1">Pyrimidine metabolism; dTTP biosynthesis.</text>
</comment>
<comment type="similarity">
    <text evidence="2">Belongs to the thymidylate kinase family.</text>
</comment>
<evidence type="ECO:0000256" key="3">
    <source>
        <dbReference type="ARBA" id="ARBA00012980"/>
    </source>
</evidence>
<reference evidence="11 12" key="1">
    <citation type="submission" date="2009-11" db="EMBL/GenBank/DDBJ databases">
        <title>Annotation of Allomyces macrogynus ATCC 38327.</title>
        <authorList>
            <consortium name="The Broad Institute Genome Sequencing Platform"/>
            <person name="Russ C."/>
            <person name="Cuomo C."/>
            <person name="Burger G."/>
            <person name="Gray M.W."/>
            <person name="Holland P.W.H."/>
            <person name="King N."/>
            <person name="Lang F.B.F."/>
            <person name="Roger A.J."/>
            <person name="Ruiz-Trillo I."/>
            <person name="Young S.K."/>
            <person name="Zeng Q."/>
            <person name="Gargeya S."/>
            <person name="Fitzgerald M."/>
            <person name="Haas B."/>
            <person name="Abouelleil A."/>
            <person name="Alvarado L."/>
            <person name="Arachchi H.M."/>
            <person name="Berlin A."/>
            <person name="Chapman S.B."/>
            <person name="Gearin G."/>
            <person name="Goldberg J."/>
            <person name="Griggs A."/>
            <person name="Gujja S."/>
            <person name="Hansen M."/>
            <person name="Heiman D."/>
            <person name="Howarth C."/>
            <person name="Larimer J."/>
            <person name="Lui A."/>
            <person name="MacDonald P.J.P."/>
            <person name="McCowen C."/>
            <person name="Montmayeur A."/>
            <person name="Murphy C."/>
            <person name="Neiman D."/>
            <person name="Pearson M."/>
            <person name="Priest M."/>
            <person name="Roberts A."/>
            <person name="Saif S."/>
            <person name="Shea T."/>
            <person name="Sisk P."/>
            <person name="Stolte C."/>
            <person name="Sykes S."/>
            <person name="Wortman J."/>
            <person name="Nusbaum C."/>
            <person name="Birren B."/>
        </authorList>
    </citation>
    <scope>NUCLEOTIDE SEQUENCE [LARGE SCALE GENOMIC DNA]</scope>
    <source>
        <strain evidence="11 12">ATCC 38327</strain>
    </source>
</reference>
<dbReference type="GO" id="GO:0004798">
    <property type="term" value="F:dTMP kinase activity"/>
    <property type="evidence" value="ECO:0007669"/>
    <property type="project" value="UniProtKB-EC"/>
</dbReference>
<keyword evidence="12" id="KW-1185">Reference proteome</keyword>
<dbReference type="HAMAP" id="MF_00165">
    <property type="entry name" value="Thymidylate_kinase"/>
    <property type="match status" value="1"/>
</dbReference>
<evidence type="ECO:0000256" key="2">
    <source>
        <dbReference type="ARBA" id="ARBA00009776"/>
    </source>
</evidence>
<evidence type="ECO:0000256" key="7">
    <source>
        <dbReference type="ARBA" id="ARBA00022741"/>
    </source>
</evidence>
<dbReference type="PANTHER" id="PTHR10344">
    <property type="entry name" value="THYMIDYLATE KINASE"/>
    <property type="match status" value="1"/>
</dbReference>
<dbReference type="AlphaFoldDB" id="A0A0L0TAI2"/>
<dbReference type="FunFam" id="3.40.50.300:FF:000679">
    <property type="entry name" value="Thymidylate kinase"/>
    <property type="match status" value="1"/>
</dbReference>
<feature type="domain" description="Thymidylate kinase-like" evidence="10">
    <location>
        <begin position="35"/>
        <end position="213"/>
    </location>
</feature>
<evidence type="ECO:0000256" key="9">
    <source>
        <dbReference type="ARBA" id="ARBA00022840"/>
    </source>
</evidence>
<keyword evidence="8 11" id="KW-0418">Kinase</keyword>
<evidence type="ECO:0000256" key="6">
    <source>
        <dbReference type="ARBA" id="ARBA00022727"/>
    </source>
</evidence>
<proteinExistence type="inferred from homology"/>
<gene>
    <name evidence="11" type="ORF">AMAG_16262</name>
</gene>
<evidence type="ECO:0000256" key="5">
    <source>
        <dbReference type="ARBA" id="ARBA00022679"/>
    </source>
</evidence>
<reference evidence="12" key="2">
    <citation type="submission" date="2009-11" db="EMBL/GenBank/DDBJ databases">
        <title>The Genome Sequence of Allomyces macrogynus strain ATCC 38327.</title>
        <authorList>
            <consortium name="The Broad Institute Genome Sequencing Platform"/>
            <person name="Russ C."/>
            <person name="Cuomo C."/>
            <person name="Shea T."/>
            <person name="Young S.K."/>
            <person name="Zeng Q."/>
            <person name="Koehrsen M."/>
            <person name="Haas B."/>
            <person name="Borodovsky M."/>
            <person name="Guigo R."/>
            <person name="Alvarado L."/>
            <person name="Berlin A."/>
            <person name="Borenstein D."/>
            <person name="Chen Z."/>
            <person name="Engels R."/>
            <person name="Freedman E."/>
            <person name="Gellesch M."/>
            <person name="Goldberg J."/>
            <person name="Griggs A."/>
            <person name="Gujja S."/>
            <person name="Heiman D."/>
            <person name="Hepburn T."/>
            <person name="Howarth C."/>
            <person name="Jen D."/>
            <person name="Larson L."/>
            <person name="Lewis B."/>
            <person name="Mehta T."/>
            <person name="Park D."/>
            <person name="Pearson M."/>
            <person name="Roberts A."/>
            <person name="Saif S."/>
            <person name="Shenoy N."/>
            <person name="Sisk P."/>
            <person name="Stolte C."/>
            <person name="Sykes S."/>
            <person name="Walk T."/>
            <person name="White J."/>
            <person name="Yandava C."/>
            <person name="Burger G."/>
            <person name="Gray M.W."/>
            <person name="Holland P.W.H."/>
            <person name="King N."/>
            <person name="Lang F.B.F."/>
            <person name="Roger A.J."/>
            <person name="Ruiz-Trillo I."/>
            <person name="Lander E."/>
            <person name="Nusbaum C."/>
        </authorList>
    </citation>
    <scope>NUCLEOTIDE SEQUENCE [LARGE SCALE GENOMIC DNA]</scope>
    <source>
        <strain evidence="12">ATCC 38327</strain>
    </source>
</reference>
<dbReference type="OMA" id="WAHEPEV"/>
<dbReference type="NCBIfam" id="TIGR00041">
    <property type="entry name" value="DTMP_kinase"/>
    <property type="match status" value="1"/>
</dbReference>
<dbReference type="GO" id="GO:0006235">
    <property type="term" value="P:dTTP biosynthetic process"/>
    <property type="evidence" value="ECO:0007669"/>
    <property type="project" value="TreeGrafter"/>
</dbReference>
<keyword evidence="5" id="KW-0808">Transferase</keyword>
<dbReference type="InterPro" id="IPR027417">
    <property type="entry name" value="P-loop_NTPase"/>
</dbReference>
<organism evidence="11 12">
    <name type="scientific">Allomyces macrogynus (strain ATCC 38327)</name>
    <name type="common">Allomyces javanicus var. macrogynus</name>
    <dbReference type="NCBI Taxonomy" id="578462"/>
    <lineage>
        <taxon>Eukaryota</taxon>
        <taxon>Fungi</taxon>
        <taxon>Fungi incertae sedis</taxon>
        <taxon>Blastocladiomycota</taxon>
        <taxon>Blastocladiomycetes</taxon>
        <taxon>Blastocladiales</taxon>
        <taxon>Blastocladiaceae</taxon>
        <taxon>Allomyces</taxon>
    </lineage>
</organism>
<evidence type="ECO:0000256" key="1">
    <source>
        <dbReference type="ARBA" id="ARBA00004992"/>
    </source>
</evidence>
<dbReference type="Proteomes" id="UP000054350">
    <property type="component" value="Unassembled WGS sequence"/>
</dbReference>
<keyword evidence="9" id="KW-0067">ATP-binding</keyword>
<dbReference type="eggNOG" id="KOG3327">
    <property type="taxonomic scope" value="Eukaryota"/>
</dbReference>
<dbReference type="OrthoDB" id="425602at2759"/>
<name>A0A0L0TAI2_ALLM3</name>
<dbReference type="GO" id="GO:0005829">
    <property type="term" value="C:cytosol"/>
    <property type="evidence" value="ECO:0007669"/>
    <property type="project" value="TreeGrafter"/>
</dbReference>
<evidence type="ECO:0000313" key="11">
    <source>
        <dbReference type="EMBL" id="KNE71710.1"/>
    </source>
</evidence>